<dbReference type="FunFam" id="3.20.20.100:FF:000004">
    <property type="entry name" value="Oxidoreductase, aldo/keto reductase"/>
    <property type="match status" value="1"/>
</dbReference>
<dbReference type="PANTHER" id="PTHR43364:SF18">
    <property type="entry name" value="OXIDOREDUCTASE"/>
    <property type="match status" value="1"/>
</dbReference>
<dbReference type="CDD" id="cd19091">
    <property type="entry name" value="AKR_PsAKR"/>
    <property type="match status" value="1"/>
</dbReference>
<dbReference type="GO" id="GO:0005829">
    <property type="term" value="C:cytosol"/>
    <property type="evidence" value="ECO:0007669"/>
    <property type="project" value="UniProtKB-ARBA"/>
</dbReference>
<protein>
    <recommendedName>
        <fullName evidence="2">NADP-dependent oxidoreductase domain-containing protein</fullName>
    </recommendedName>
</protein>
<dbReference type="InterPro" id="IPR020471">
    <property type="entry name" value="AKR"/>
</dbReference>
<evidence type="ECO:0000313" key="4">
    <source>
        <dbReference type="Proteomes" id="UP000004913"/>
    </source>
</evidence>
<comment type="caution">
    <text evidence="3">The sequence shown here is derived from an EMBL/GenBank/DDBJ whole genome shotgun (WGS) entry which is preliminary data.</text>
</comment>
<evidence type="ECO:0000259" key="2">
    <source>
        <dbReference type="Pfam" id="PF00248"/>
    </source>
</evidence>
<keyword evidence="4" id="KW-1185">Reference proteome</keyword>
<dbReference type="Gene3D" id="3.20.20.100">
    <property type="entry name" value="NADP-dependent oxidoreductase domain"/>
    <property type="match status" value="1"/>
</dbReference>
<dbReference type="HOGENOM" id="CLU_023205_2_0_10"/>
<dbReference type="Pfam" id="PF00248">
    <property type="entry name" value="Aldo_ket_red"/>
    <property type="match status" value="1"/>
</dbReference>
<evidence type="ECO:0000313" key="3">
    <source>
        <dbReference type="EMBL" id="EGK00216.1"/>
    </source>
</evidence>
<accession>F5J296</accession>
<name>F5J296_9BACT</name>
<dbReference type="STRING" id="742766.HMPREF9455_03355"/>
<dbReference type="InterPro" id="IPR023210">
    <property type="entry name" value="NADP_OxRdtase_dom"/>
</dbReference>
<sequence>MEYRQLGNSGLKVSTITLGTMTFGGEGEFAKIGNAGVKEAKEIIDFALDKGVNLLDTANMYSAGRSEEIIGEILNGKRPNGLLISSKARMPVGNGINDEGFSRHHLIREVEKSLKRLRTDVIDIYYMHEWDGITPVEEMLETLDTLIKQGKIRYIGCSNFSGWHIMKSLHASKENGYQKFITQQIHYTLEAREAEYELLPIGADQGLGALIWSPLAGGLLSGKYTRDKKTQTGSRFANGWNEPPIRDFNRLWNIVDLLNIIAEEKQVPTAQVALAWILTRPSVSSLVIGARKLEQLEINISAADLQLTTDEIERLNKISQLPLIYPYWHQANFAKNRLGKADLALLEDHIKD</sequence>
<dbReference type="Proteomes" id="UP000004913">
    <property type="component" value="Unassembled WGS sequence"/>
</dbReference>
<evidence type="ECO:0000256" key="1">
    <source>
        <dbReference type="ARBA" id="ARBA00023002"/>
    </source>
</evidence>
<dbReference type="InterPro" id="IPR036812">
    <property type="entry name" value="NAD(P)_OxRdtase_dom_sf"/>
</dbReference>
<dbReference type="AlphaFoldDB" id="F5J296"/>
<organism evidence="3 4">
    <name type="scientific">Dysgonomonas gadei ATCC BAA-286</name>
    <dbReference type="NCBI Taxonomy" id="742766"/>
    <lineage>
        <taxon>Bacteria</taxon>
        <taxon>Pseudomonadati</taxon>
        <taxon>Bacteroidota</taxon>
        <taxon>Bacteroidia</taxon>
        <taxon>Bacteroidales</taxon>
        <taxon>Dysgonomonadaceae</taxon>
        <taxon>Dysgonomonas</taxon>
    </lineage>
</organism>
<dbReference type="SUPFAM" id="SSF51430">
    <property type="entry name" value="NAD(P)-linked oxidoreductase"/>
    <property type="match status" value="1"/>
</dbReference>
<proteinExistence type="predicted"/>
<dbReference type="RefSeq" id="WP_006800888.1">
    <property type="nucleotide sequence ID" value="NZ_GL891988.1"/>
</dbReference>
<dbReference type="PANTHER" id="PTHR43364">
    <property type="entry name" value="NADH-SPECIFIC METHYLGLYOXAL REDUCTASE-RELATED"/>
    <property type="match status" value="1"/>
</dbReference>
<dbReference type="PRINTS" id="PR00069">
    <property type="entry name" value="ALDKETRDTASE"/>
</dbReference>
<dbReference type="EMBL" id="ADLV01000039">
    <property type="protein sequence ID" value="EGK00216.1"/>
    <property type="molecule type" value="Genomic_DNA"/>
</dbReference>
<keyword evidence="1" id="KW-0560">Oxidoreductase</keyword>
<reference evidence="3 4" key="1">
    <citation type="submission" date="2011-04" db="EMBL/GenBank/DDBJ databases">
        <title>The Genome Sequence of Dysgonomonas gadei ATCC BAA-286.</title>
        <authorList>
            <consortium name="The Broad Institute Genome Sequencing Platform"/>
            <person name="Earl A."/>
            <person name="Ward D."/>
            <person name="Feldgarden M."/>
            <person name="Gevers D."/>
            <person name="Pudlo N."/>
            <person name="Martens E."/>
            <person name="Allen-Vercoe E."/>
            <person name="Young S.K."/>
            <person name="Zeng Q."/>
            <person name="Gargeya S."/>
            <person name="Fitzgerald M."/>
            <person name="Haas B."/>
            <person name="Abouelleil A."/>
            <person name="Alvarado L."/>
            <person name="Arachchi H.M."/>
            <person name="Berlin A."/>
            <person name="Brown A."/>
            <person name="Chapman S.B."/>
            <person name="Chen Z."/>
            <person name="Dunbar C."/>
            <person name="Freedman E."/>
            <person name="Gearin G."/>
            <person name="Gellesch M."/>
            <person name="Goldberg J."/>
            <person name="Griggs A."/>
            <person name="Gujja S."/>
            <person name="Heiman D."/>
            <person name="Howarth C."/>
            <person name="Larson L."/>
            <person name="Lui A."/>
            <person name="MacDonald P.J.P."/>
            <person name="Mehta T."/>
            <person name="Montmayeur A."/>
            <person name="Murphy C."/>
            <person name="Neiman D."/>
            <person name="Pearson M."/>
            <person name="Priest M."/>
            <person name="Roberts A."/>
            <person name="Saif S."/>
            <person name="Shea T."/>
            <person name="Shenoy N."/>
            <person name="Sisk P."/>
            <person name="Stolte C."/>
            <person name="Sykes S."/>
            <person name="Yandava C."/>
            <person name="Wortman J."/>
            <person name="Nusbaum C."/>
            <person name="Birren B."/>
        </authorList>
    </citation>
    <scope>NUCLEOTIDE SEQUENCE [LARGE SCALE GENOMIC DNA]</scope>
    <source>
        <strain evidence="3 4">ATCC BAA-286</strain>
    </source>
</reference>
<dbReference type="OrthoDB" id="9773828at2"/>
<gene>
    <name evidence="3" type="ORF">HMPREF9455_03355</name>
</gene>
<dbReference type="eggNOG" id="COG0667">
    <property type="taxonomic scope" value="Bacteria"/>
</dbReference>
<feature type="domain" description="NADP-dependent oxidoreductase" evidence="2">
    <location>
        <begin position="16"/>
        <end position="319"/>
    </location>
</feature>
<dbReference type="GO" id="GO:0016491">
    <property type="term" value="F:oxidoreductase activity"/>
    <property type="evidence" value="ECO:0007669"/>
    <property type="project" value="UniProtKB-KW"/>
</dbReference>
<dbReference type="InterPro" id="IPR050523">
    <property type="entry name" value="AKR_Detox_Biosynth"/>
</dbReference>